<protein>
    <submittedName>
        <fullName evidence="2">Uncharacterized protein</fullName>
    </submittedName>
</protein>
<comment type="caution">
    <text evidence="2">The sequence shown here is derived from an EMBL/GenBank/DDBJ whole genome shotgun (WGS) entry which is preliminary data.</text>
</comment>
<gene>
    <name evidence="2" type="ORF">EVOR1521_LOCUS18196</name>
</gene>
<evidence type="ECO:0000256" key="1">
    <source>
        <dbReference type="SAM" id="MobiDB-lite"/>
    </source>
</evidence>
<dbReference type="AlphaFoldDB" id="A0AA36ITD5"/>
<evidence type="ECO:0000313" key="3">
    <source>
        <dbReference type="Proteomes" id="UP001178507"/>
    </source>
</evidence>
<accession>A0AA36ITD5</accession>
<feature type="region of interest" description="Disordered" evidence="1">
    <location>
        <begin position="190"/>
        <end position="218"/>
    </location>
</feature>
<feature type="compositionally biased region" description="Acidic residues" evidence="1">
    <location>
        <begin position="201"/>
        <end position="218"/>
    </location>
</feature>
<evidence type="ECO:0000313" key="2">
    <source>
        <dbReference type="EMBL" id="CAJ1393296.1"/>
    </source>
</evidence>
<name>A0AA36ITD5_9DINO</name>
<proteinExistence type="predicted"/>
<dbReference type="EMBL" id="CAUJNA010002524">
    <property type="protein sequence ID" value="CAJ1393296.1"/>
    <property type="molecule type" value="Genomic_DNA"/>
</dbReference>
<reference evidence="2" key="1">
    <citation type="submission" date="2023-08" db="EMBL/GenBank/DDBJ databases">
        <authorList>
            <person name="Chen Y."/>
            <person name="Shah S."/>
            <person name="Dougan E. K."/>
            <person name="Thang M."/>
            <person name="Chan C."/>
        </authorList>
    </citation>
    <scope>NUCLEOTIDE SEQUENCE</scope>
</reference>
<keyword evidence="3" id="KW-1185">Reference proteome</keyword>
<organism evidence="2 3">
    <name type="scientific">Effrenium voratum</name>
    <dbReference type="NCBI Taxonomy" id="2562239"/>
    <lineage>
        <taxon>Eukaryota</taxon>
        <taxon>Sar</taxon>
        <taxon>Alveolata</taxon>
        <taxon>Dinophyceae</taxon>
        <taxon>Suessiales</taxon>
        <taxon>Symbiodiniaceae</taxon>
        <taxon>Effrenium</taxon>
    </lineage>
</organism>
<dbReference type="Proteomes" id="UP001178507">
    <property type="component" value="Unassembled WGS sequence"/>
</dbReference>
<sequence length="218" mass="24045">MAPKQIVVGGGYEQNELSPEMLQLIAQVEGMTLDEVNALDTEFQVELQAVQMRTSFLNERRAQNAQQQAQAHAKAKAVAKAQAKADALAIKKTGSTTVVICSIPSMSVYSINLEKAKTVGRMKSKFVRRSALYPTYGKKGGMKKDDLLIVDDAGTVLPPRAFIYNTSALLGANPRVVAVERANFDPETFQFPDFDRRTDVPIDEEDDEVDDEESDDED</sequence>